<reference evidence="4 5" key="1">
    <citation type="submission" date="2018-09" db="EMBL/GenBank/DDBJ databases">
        <title>Genomic investigation of the strawberry pathogen Phytophthora fragariae indicates pathogenicity is determined by transcriptional variation in three key races.</title>
        <authorList>
            <person name="Adams T.M."/>
            <person name="Armitage A.D."/>
            <person name="Sobczyk M.K."/>
            <person name="Bates H.J."/>
            <person name="Dunwell J.M."/>
            <person name="Nellist C.F."/>
            <person name="Harrison R.J."/>
        </authorList>
    </citation>
    <scope>NUCLEOTIDE SEQUENCE [LARGE SCALE GENOMIC DNA]</scope>
    <source>
        <strain evidence="3 4">BC-23</strain>
        <strain evidence="2 5">ONT-3</strain>
    </source>
</reference>
<evidence type="ECO:0000313" key="4">
    <source>
        <dbReference type="Proteomes" id="UP000476176"/>
    </source>
</evidence>
<evidence type="ECO:0000313" key="3">
    <source>
        <dbReference type="EMBL" id="KAE9181207.1"/>
    </source>
</evidence>
<name>A0A6G0MUF4_9STRA</name>
<dbReference type="EMBL" id="QXFX01002876">
    <property type="protein sequence ID" value="KAE9072932.1"/>
    <property type="molecule type" value="Genomic_DNA"/>
</dbReference>
<evidence type="ECO:0000313" key="2">
    <source>
        <dbReference type="EMBL" id="KAE9072932.1"/>
    </source>
</evidence>
<protein>
    <submittedName>
        <fullName evidence="3">Uncharacterized protein</fullName>
    </submittedName>
</protein>
<feature type="region of interest" description="Disordered" evidence="1">
    <location>
        <begin position="67"/>
        <end position="89"/>
    </location>
</feature>
<accession>A0A6G0MUF4</accession>
<comment type="caution">
    <text evidence="3">The sequence shown here is derived from an EMBL/GenBank/DDBJ whole genome shotgun (WGS) entry which is preliminary data.</text>
</comment>
<evidence type="ECO:0000256" key="1">
    <source>
        <dbReference type="SAM" id="MobiDB-lite"/>
    </source>
</evidence>
<proteinExistence type="predicted"/>
<evidence type="ECO:0000313" key="5">
    <source>
        <dbReference type="Proteomes" id="UP000488956"/>
    </source>
</evidence>
<dbReference type="EMBL" id="QXGC01002843">
    <property type="protein sequence ID" value="KAE9181207.1"/>
    <property type="molecule type" value="Genomic_DNA"/>
</dbReference>
<gene>
    <name evidence="3" type="ORF">PF004_g24616</name>
    <name evidence="2" type="ORF">PF010_g25282</name>
</gene>
<feature type="region of interest" description="Disordered" evidence="1">
    <location>
        <begin position="1"/>
        <end position="42"/>
    </location>
</feature>
<dbReference type="Proteomes" id="UP000476176">
    <property type="component" value="Unassembled WGS sequence"/>
</dbReference>
<organism evidence="3 4">
    <name type="scientific">Phytophthora fragariae</name>
    <dbReference type="NCBI Taxonomy" id="53985"/>
    <lineage>
        <taxon>Eukaryota</taxon>
        <taxon>Sar</taxon>
        <taxon>Stramenopiles</taxon>
        <taxon>Oomycota</taxon>
        <taxon>Peronosporomycetes</taxon>
        <taxon>Peronosporales</taxon>
        <taxon>Peronosporaceae</taxon>
        <taxon>Phytophthora</taxon>
    </lineage>
</organism>
<dbReference type="AlphaFoldDB" id="A0A6G0MUF4"/>
<dbReference type="Proteomes" id="UP000488956">
    <property type="component" value="Unassembled WGS sequence"/>
</dbReference>
<sequence length="173" mass="19365">MGIDQQLSPRAVATAAPTPHKQDSGSRRATRSHYLRQRQAMRAPLLPVSGMAMARGSETAYAMLQGATNPQSKTQRKTSRNLPPTDNLPPQAAALKRRIWASHPGSLFKFRFDKLRRVVVPPVEIPAPLSDPTLRSHMVSGKTIPVTRLMWQQQRDLLKTKRLPSRIREGVAY</sequence>